<dbReference type="GO" id="GO:0005634">
    <property type="term" value="C:nucleus"/>
    <property type="evidence" value="ECO:0007669"/>
    <property type="project" value="UniProtKB-SubCell"/>
</dbReference>
<dbReference type="Pfam" id="PF20635">
    <property type="entry name" value="SMN_YG-box"/>
    <property type="match status" value="1"/>
</dbReference>
<evidence type="ECO:0000259" key="7">
    <source>
        <dbReference type="SMART" id="SM00333"/>
    </source>
</evidence>
<dbReference type="PANTHER" id="PTHR39267:SF1">
    <property type="entry name" value="SURVIVAL MOTOR NEURON PROTEIN"/>
    <property type="match status" value="1"/>
</dbReference>
<name>A0A6P4J3M2_DROKI</name>
<evidence type="ECO:0000313" key="8">
    <source>
        <dbReference type="Proteomes" id="UP001652661"/>
    </source>
</evidence>
<dbReference type="AlphaFoldDB" id="A0A6P4J3M2"/>
<feature type="domain" description="Tudor" evidence="7">
    <location>
        <begin position="66"/>
        <end position="124"/>
    </location>
</feature>
<dbReference type="SMART" id="SM00333">
    <property type="entry name" value="TUDOR"/>
    <property type="match status" value="1"/>
</dbReference>
<keyword evidence="5" id="KW-0539">Nucleus</keyword>
<comment type="subcellular location">
    <subcellularLocation>
        <location evidence="1">Nucleus</location>
    </subcellularLocation>
</comment>
<dbReference type="OrthoDB" id="197400at2759"/>
<evidence type="ECO:0000256" key="1">
    <source>
        <dbReference type="ARBA" id="ARBA00004123"/>
    </source>
</evidence>
<comment type="similarity">
    <text evidence="2">Belongs to the SMN family.</text>
</comment>
<evidence type="ECO:0000256" key="3">
    <source>
        <dbReference type="ARBA" id="ARBA00022664"/>
    </source>
</evidence>
<protein>
    <submittedName>
        <fullName evidence="9">Survival motor neuron protein</fullName>
    </submittedName>
</protein>
<dbReference type="RefSeq" id="XP_017029909.1">
    <property type="nucleotide sequence ID" value="XM_017174420.3"/>
</dbReference>
<dbReference type="InterPro" id="IPR002999">
    <property type="entry name" value="Tudor"/>
</dbReference>
<sequence length="236" mass="25470">MSDEVNNDAWDDSLLVKFYDENVGLAREELARRLADSTNKREQENASAEAAVAVAENSSCSSPRPTVFEVGDFARATYNDGLDYEGVVVSVDEKGETCTIRYLGYENTQEVLMTDLLPSWGKQVRREQFLAAKNEEAGEEQPARSKASTSASAGVNPKKSSSGKGKTSAGGSGGLTMPPMPPLPPMFTSQNEGGEQDVVAMLTAWYMSGYYTGLYQGKKEANAIANANAKKKTPKK</sequence>
<evidence type="ECO:0000256" key="4">
    <source>
        <dbReference type="ARBA" id="ARBA00023187"/>
    </source>
</evidence>
<reference evidence="9" key="1">
    <citation type="submission" date="2025-08" db="UniProtKB">
        <authorList>
            <consortium name="RefSeq"/>
        </authorList>
    </citation>
    <scope>IDENTIFICATION</scope>
    <source>
        <strain evidence="9">14028-0561.14</strain>
        <tissue evidence="9">Whole fly</tissue>
    </source>
</reference>
<evidence type="ECO:0000256" key="6">
    <source>
        <dbReference type="SAM" id="MobiDB-lite"/>
    </source>
</evidence>
<keyword evidence="4" id="KW-0508">mRNA splicing</keyword>
<dbReference type="OMA" id="MSMLTAW"/>
<proteinExistence type="inferred from homology"/>
<keyword evidence="3" id="KW-0507">mRNA processing</keyword>
<feature type="region of interest" description="Disordered" evidence="6">
    <location>
        <begin position="134"/>
        <end position="192"/>
    </location>
</feature>
<dbReference type="InterPro" id="IPR047313">
    <property type="entry name" value="SMN_C"/>
</dbReference>
<dbReference type="CDD" id="cd22852">
    <property type="entry name" value="SMN_C"/>
    <property type="match status" value="1"/>
</dbReference>
<dbReference type="Proteomes" id="UP001652661">
    <property type="component" value="Chromosome 3L"/>
</dbReference>
<gene>
    <name evidence="9" type="primary">Smn</name>
</gene>
<dbReference type="InterPro" id="IPR040424">
    <property type="entry name" value="Smn1"/>
</dbReference>
<dbReference type="Gene3D" id="2.30.30.140">
    <property type="match status" value="1"/>
</dbReference>
<dbReference type="PANTHER" id="PTHR39267">
    <property type="entry name" value="SURVIVAL MOTOR NEURON-LIKE PROTEIN 1"/>
    <property type="match status" value="1"/>
</dbReference>
<evidence type="ECO:0000313" key="9">
    <source>
        <dbReference type="RefSeq" id="XP_017029909.1"/>
    </source>
</evidence>
<dbReference type="SUPFAM" id="SSF63748">
    <property type="entry name" value="Tudor/PWWP/MBT"/>
    <property type="match status" value="1"/>
</dbReference>
<evidence type="ECO:0000256" key="2">
    <source>
        <dbReference type="ARBA" id="ARBA00005371"/>
    </source>
</evidence>
<organism evidence="8 9">
    <name type="scientific">Drosophila kikkawai</name>
    <name type="common">Fruit fly</name>
    <dbReference type="NCBI Taxonomy" id="30033"/>
    <lineage>
        <taxon>Eukaryota</taxon>
        <taxon>Metazoa</taxon>
        <taxon>Ecdysozoa</taxon>
        <taxon>Arthropoda</taxon>
        <taxon>Hexapoda</taxon>
        <taxon>Insecta</taxon>
        <taxon>Pterygota</taxon>
        <taxon>Neoptera</taxon>
        <taxon>Endopterygota</taxon>
        <taxon>Diptera</taxon>
        <taxon>Brachycera</taxon>
        <taxon>Muscomorpha</taxon>
        <taxon>Ephydroidea</taxon>
        <taxon>Drosophilidae</taxon>
        <taxon>Drosophila</taxon>
        <taxon>Sophophora</taxon>
    </lineage>
</organism>
<dbReference type="GO" id="GO:0008380">
    <property type="term" value="P:RNA splicing"/>
    <property type="evidence" value="ECO:0007669"/>
    <property type="project" value="UniProtKB-KW"/>
</dbReference>
<keyword evidence="8" id="KW-1185">Reference proteome</keyword>
<evidence type="ECO:0000256" key="5">
    <source>
        <dbReference type="ARBA" id="ARBA00023242"/>
    </source>
</evidence>
<feature type="compositionally biased region" description="Low complexity" evidence="6">
    <location>
        <begin position="158"/>
        <end position="167"/>
    </location>
</feature>
<dbReference type="GO" id="GO:0006397">
    <property type="term" value="P:mRNA processing"/>
    <property type="evidence" value="ECO:0007669"/>
    <property type="project" value="UniProtKB-KW"/>
</dbReference>
<accession>A0A6P4J3M2</accession>